<dbReference type="CDD" id="cd02020">
    <property type="entry name" value="CMPK"/>
    <property type="match status" value="1"/>
</dbReference>
<comment type="catalytic activity">
    <reaction evidence="7 8">
        <text>CMP + ATP = CDP + ADP</text>
        <dbReference type="Rhea" id="RHEA:11600"/>
        <dbReference type="ChEBI" id="CHEBI:30616"/>
        <dbReference type="ChEBI" id="CHEBI:58069"/>
        <dbReference type="ChEBI" id="CHEBI:60377"/>
        <dbReference type="ChEBI" id="CHEBI:456216"/>
        <dbReference type="EC" id="2.7.4.25"/>
    </reaction>
</comment>
<dbReference type="NCBIfam" id="TIGR00017">
    <property type="entry name" value="cmk"/>
    <property type="match status" value="1"/>
</dbReference>
<evidence type="ECO:0000259" key="9">
    <source>
        <dbReference type="Pfam" id="PF02224"/>
    </source>
</evidence>
<dbReference type="Pfam" id="PF02224">
    <property type="entry name" value="Cytidylate_kin"/>
    <property type="match status" value="1"/>
</dbReference>
<keyword evidence="8" id="KW-0963">Cytoplasm</keyword>
<evidence type="ECO:0000256" key="5">
    <source>
        <dbReference type="ARBA" id="ARBA00022840"/>
    </source>
</evidence>
<keyword evidence="5 8" id="KW-0067">ATP-binding</keyword>
<dbReference type="GO" id="GO:0016301">
    <property type="term" value="F:kinase activity"/>
    <property type="evidence" value="ECO:0007669"/>
    <property type="project" value="UniProtKB-KW"/>
</dbReference>
<evidence type="ECO:0000313" key="10">
    <source>
        <dbReference type="EMBL" id="MDZ5762288.1"/>
    </source>
</evidence>
<evidence type="ECO:0000313" key="11">
    <source>
        <dbReference type="Proteomes" id="UP001293791"/>
    </source>
</evidence>
<dbReference type="SUPFAM" id="SSF52540">
    <property type="entry name" value="P-loop containing nucleoside triphosphate hydrolases"/>
    <property type="match status" value="1"/>
</dbReference>
<accession>A0ABU5L838</accession>
<comment type="caution">
    <text evidence="10">The sequence shown here is derived from an EMBL/GenBank/DDBJ whole genome shotgun (WGS) entry which is preliminary data.</text>
</comment>
<keyword evidence="3 8" id="KW-0547">Nucleotide-binding</keyword>
<keyword evidence="4 8" id="KW-0418">Kinase</keyword>
<organism evidence="10 11">
    <name type="scientific">Candidatus Cyrtobacter comes</name>
    <dbReference type="NCBI Taxonomy" id="675776"/>
    <lineage>
        <taxon>Bacteria</taxon>
        <taxon>Pseudomonadati</taxon>
        <taxon>Pseudomonadota</taxon>
        <taxon>Alphaproteobacteria</taxon>
        <taxon>Rickettsiales</taxon>
        <taxon>Candidatus Midichloriaceae</taxon>
        <taxon>Candidatus Cyrtobacter</taxon>
    </lineage>
</organism>
<comment type="subcellular location">
    <subcellularLocation>
        <location evidence="8">Cytoplasm</location>
    </subcellularLocation>
</comment>
<comment type="similarity">
    <text evidence="1 8">Belongs to the cytidylate kinase family. Type 1 subfamily.</text>
</comment>
<dbReference type="RefSeq" id="WP_322497764.1">
    <property type="nucleotide sequence ID" value="NZ_JARGYT010000034.1"/>
</dbReference>
<protein>
    <recommendedName>
        <fullName evidence="8">Cytidylate kinase</fullName>
        <shortName evidence="8">CK</shortName>
        <ecNumber evidence="8">2.7.4.25</ecNumber>
    </recommendedName>
    <alternativeName>
        <fullName evidence="8">Cytidine monophosphate kinase</fullName>
        <shortName evidence="8">CMP kinase</shortName>
    </alternativeName>
</protein>
<dbReference type="EC" id="2.7.4.25" evidence="8"/>
<sequence>MLKPFIVAIDGRAASGKGTISHIVAEKLGLDWLNTGLLYRAVAFIALKGGISIHEYKELVQIAQNISLSDLEESHLYASHVGRFASIISSVPEVRQALFYMQRSFPVGKKGTVIEGRDIGTVIFPDADVKVFVTAELKERARRRFVQLQNRGEKIIYESVLKDLQERDQRDEGRDCSPLQIAKGSIVIDTTDLSVDESVSLVMSRINEVSSF</sequence>
<comment type="catalytic activity">
    <reaction evidence="6 8">
        <text>dCMP + ATP = dCDP + ADP</text>
        <dbReference type="Rhea" id="RHEA:25094"/>
        <dbReference type="ChEBI" id="CHEBI:30616"/>
        <dbReference type="ChEBI" id="CHEBI:57566"/>
        <dbReference type="ChEBI" id="CHEBI:58593"/>
        <dbReference type="ChEBI" id="CHEBI:456216"/>
        <dbReference type="EC" id="2.7.4.25"/>
    </reaction>
</comment>
<dbReference type="HAMAP" id="MF_00238">
    <property type="entry name" value="Cytidyl_kinase_type1"/>
    <property type="match status" value="1"/>
</dbReference>
<feature type="domain" description="Cytidylate kinase" evidence="9">
    <location>
        <begin position="7"/>
        <end position="207"/>
    </location>
</feature>
<evidence type="ECO:0000256" key="4">
    <source>
        <dbReference type="ARBA" id="ARBA00022777"/>
    </source>
</evidence>
<feature type="binding site" evidence="8">
    <location>
        <begin position="11"/>
        <end position="19"/>
    </location>
    <ligand>
        <name>ATP</name>
        <dbReference type="ChEBI" id="CHEBI:30616"/>
    </ligand>
</feature>
<evidence type="ECO:0000256" key="1">
    <source>
        <dbReference type="ARBA" id="ARBA00009427"/>
    </source>
</evidence>
<evidence type="ECO:0000256" key="6">
    <source>
        <dbReference type="ARBA" id="ARBA00047615"/>
    </source>
</evidence>
<evidence type="ECO:0000256" key="2">
    <source>
        <dbReference type="ARBA" id="ARBA00022679"/>
    </source>
</evidence>
<dbReference type="Proteomes" id="UP001293791">
    <property type="component" value="Unassembled WGS sequence"/>
</dbReference>
<name>A0ABU5L838_9RICK</name>
<evidence type="ECO:0000256" key="3">
    <source>
        <dbReference type="ARBA" id="ARBA00022741"/>
    </source>
</evidence>
<evidence type="ECO:0000256" key="7">
    <source>
        <dbReference type="ARBA" id="ARBA00048478"/>
    </source>
</evidence>
<keyword evidence="2 8" id="KW-0808">Transferase</keyword>
<dbReference type="EMBL" id="JARGYT010000034">
    <property type="protein sequence ID" value="MDZ5762288.1"/>
    <property type="molecule type" value="Genomic_DNA"/>
</dbReference>
<dbReference type="Gene3D" id="3.40.50.300">
    <property type="entry name" value="P-loop containing nucleotide triphosphate hydrolases"/>
    <property type="match status" value="1"/>
</dbReference>
<reference evidence="10 11" key="1">
    <citation type="submission" date="2023-02" db="EMBL/GenBank/DDBJ databases">
        <title>Host association and intracellularity evolved multiple times independently in the Rickettsiales.</title>
        <authorList>
            <person name="Castelli M."/>
            <person name="Nardi T."/>
            <person name="Gammuto L."/>
            <person name="Bellinzona G."/>
            <person name="Sabaneyeva E."/>
            <person name="Potekhin A."/>
            <person name="Serra V."/>
            <person name="Petroni G."/>
            <person name="Sassera D."/>
        </authorList>
    </citation>
    <scope>NUCLEOTIDE SEQUENCE [LARGE SCALE GENOMIC DNA]</scope>
    <source>
        <strain evidence="10 11">BOD18</strain>
    </source>
</reference>
<keyword evidence="11" id="KW-1185">Reference proteome</keyword>
<dbReference type="InterPro" id="IPR027417">
    <property type="entry name" value="P-loop_NTPase"/>
</dbReference>
<evidence type="ECO:0000256" key="8">
    <source>
        <dbReference type="HAMAP-Rule" id="MF_00238"/>
    </source>
</evidence>
<dbReference type="InterPro" id="IPR003136">
    <property type="entry name" value="Cytidylate_kin"/>
</dbReference>
<dbReference type="InterPro" id="IPR011994">
    <property type="entry name" value="Cytidylate_kinase_dom"/>
</dbReference>
<proteinExistence type="inferred from homology"/>
<gene>
    <name evidence="8" type="primary">cmk</name>
    <name evidence="10" type="ORF">Cyrtocomes_00667</name>
</gene>